<name>A0A4S5BGA4_9BURK</name>
<feature type="region of interest" description="Disordered" evidence="1">
    <location>
        <begin position="74"/>
        <end position="116"/>
    </location>
</feature>
<dbReference type="CDD" id="cd20745">
    <property type="entry name" value="FIX_RhsA_AHH_HNH-like"/>
    <property type="match status" value="1"/>
</dbReference>
<comment type="caution">
    <text evidence="2">The sequence shown here is derived from an EMBL/GenBank/DDBJ whole genome shotgun (WGS) entry which is preliminary data.</text>
</comment>
<protein>
    <submittedName>
        <fullName evidence="2">Uncharacterized protein</fullName>
    </submittedName>
</protein>
<feature type="compositionally biased region" description="Polar residues" evidence="1">
    <location>
        <begin position="74"/>
        <end position="96"/>
    </location>
</feature>
<dbReference type="Proteomes" id="UP000306236">
    <property type="component" value="Unassembled WGS sequence"/>
</dbReference>
<dbReference type="OrthoDB" id="291011at2"/>
<feature type="region of interest" description="Disordered" evidence="1">
    <location>
        <begin position="213"/>
        <end position="251"/>
    </location>
</feature>
<feature type="compositionally biased region" description="Low complexity" evidence="1">
    <location>
        <begin position="98"/>
        <end position="111"/>
    </location>
</feature>
<dbReference type="RefSeq" id="WP_136407724.1">
    <property type="nucleotide sequence ID" value="NZ_SSWX01000028.1"/>
</dbReference>
<keyword evidence="3" id="KW-1185">Reference proteome</keyword>
<evidence type="ECO:0000313" key="2">
    <source>
        <dbReference type="EMBL" id="THJ31079.1"/>
    </source>
</evidence>
<proteinExistence type="predicted"/>
<gene>
    <name evidence="2" type="ORF">E8K88_16225</name>
</gene>
<feature type="compositionally biased region" description="Basic and acidic residues" evidence="1">
    <location>
        <begin position="234"/>
        <end position="245"/>
    </location>
</feature>
<organism evidence="2 3">
    <name type="scientific">Lampropedia aestuarii</name>
    <dbReference type="NCBI Taxonomy" id="2562762"/>
    <lineage>
        <taxon>Bacteria</taxon>
        <taxon>Pseudomonadati</taxon>
        <taxon>Pseudomonadota</taxon>
        <taxon>Betaproteobacteria</taxon>
        <taxon>Burkholderiales</taxon>
        <taxon>Comamonadaceae</taxon>
        <taxon>Lampropedia</taxon>
    </lineage>
</organism>
<sequence length="251" mass="24774">MAGNGNSAAAMTGVLSNGSSANIYVLGSDLVRVDFADVGPVDYTLEGYESLRSFHPGLPEVEPIEWAEQTQASIQPNGYPQPGPNANTTGLITPKTQAAAPGASSNPSGGAETAAEQGWWGSWGSGVLHGVLDVAGLVPGFGEVADLANAAVYAAEGDYTNAAISAAAAIPFAGWAATGAKAAKRVGDAVDTTRTATTAAEAAVKGGREAADTAAGAAAKKADDVPAGNAGGRVDGKRKSDDGKADGPCAC</sequence>
<accession>A0A4S5BGA4</accession>
<reference evidence="2 3" key="1">
    <citation type="submission" date="2019-04" db="EMBL/GenBank/DDBJ databases">
        <title>Lampropedia sp YIM MLB12 draf genome.</title>
        <authorList>
            <person name="Wang Y.-X."/>
        </authorList>
    </citation>
    <scope>NUCLEOTIDE SEQUENCE [LARGE SCALE GENOMIC DNA]</scope>
    <source>
        <strain evidence="2 3">YIM MLB12</strain>
    </source>
</reference>
<dbReference type="EMBL" id="SSWX01000028">
    <property type="protein sequence ID" value="THJ31079.1"/>
    <property type="molecule type" value="Genomic_DNA"/>
</dbReference>
<evidence type="ECO:0000313" key="3">
    <source>
        <dbReference type="Proteomes" id="UP000306236"/>
    </source>
</evidence>
<evidence type="ECO:0000256" key="1">
    <source>
        <dbReference type="SAM" id="MobiDB-lite"/>
    </source>
</evidence>
<dbReference type="AlphaFoldDB" id="A0A4S5BGA4"/>